<keyword evidence="4" id="KW-1185">Reference proteome</keyword>
<dbReference type="SMART" id="SM00353">
    <property type="entry name" value="HLH"/>
    <property type="match status" value="1"/>
</dbReference>
<organism evidence="3 4">
    <name type="scientific">Apophysomyces ossiformis</name>
    <dbReference type="NCBI Taxonomy" id="679940"/>
    <lineage>
        <taxon>Eukaryota</taxon>
        <taxon>Fungi</taxon>
        <taxon>Fungi incertae sedis</taxon>
        <taxon>Mucoromycota</taxon>
        <taxon>Mucoromycotina</taxon>
        <taxon>Mucoromycetes</taxon>
        <taxon>Mucorales</taxon>
        <taxon>Mucorineae</taxon>
        <taxon>Mucoraceae</taxon>
        <taxon>Apophysomyces</taxon>
    </lineage>
</organism>
<feature type="compositionally biased region" description="Polar residues" evidence="1">
    <location>
        <begin position="216"/>
        <end position="251"/>
    </location>
</feature>
<dbReference type="PROSITE" id="PS50888">
    <property type="entry name" value="BHLH"/>
    <property type="match status" value="1"/>
</dbReference>
<proteinExistence type="predicted"/>
<dbReference type="Pfam" id="PF00010">
    <property type="entry name" value="HLH"/>
    <property type="match status" value="1"/>
</dbReference>
<evidence type="ECO:0000256" key="1">
    <source>
        <dbReference type="SAM" id="MobiDB-lite"/>
    </source>
</evidence>
<dbReference type="Gene3D" id="4.10.280.10">
    <property type="entry name" value="Helix-loop-helix DNA-binding domain"/>
    <property type="match status" value="1"/>
</dbReference>
<feature type="region of interest" description="Disordered" evidence="1">
    <location>
        <begin position="568"/>
        <end position="588"/>
    </location>
</feature>
<feature type="compositionally biased region" description="Low complexity" evidence="1">
    <location>
        <begin position="346"/>
        <end position="355"/>
    </location>
</feature>
<dbReference type="InterPro" id="IPR011598">
    <property type="entry name" value="bHLH_dom"/>
</dbReference>
<evidence type="ECO:0000259" key="2">
    <source>
        <dbReference type="PROSITE" id="PS50888"/>
    </source>
</evidence>
<evidence type="ECO:0000313" key="3">
    <source>
        <dbReference type="EMBL" id="KAF7725662.1"/>
    </source>
</evidence>
<dbReference type="GO" id="GO:0046983">
    <property type="term" value="F:protein dimerization activity"/>
    <property type="evidence" value="ECO:0007669"/>
    <property type="project" value="InterPro"/>
</dbReference>
<feature type="region of interest" description="Disordered" evidence="1">
    <location>
        <begin position="337"/>
        <end position="369"/>
    </location>
</feature>
<feature type="domain" description="BHLH" evidence="2">
    <location>
        <begin position="469"/>
        <end position="542"/>
    </location>
</feature>
<accession>A0A8H7BR54</accession>
<dbReference type="InterPro" id="IPR036638">
    <property type="entry name" value="HLH_DNA-bd_sf"/>
</dbReference>
<evidence type="ECO:0000313" key="4">
    <source>
        <dbReference type="Proteomes" id="UP000605846"/>
    </source>
</evidence>
<sequence length="611" mass="67218">MDFSAFDLGEAHDLFKHNYGVEATNVREENQHADNSAEFFSFVDYSQADTNVSRPAANVRHPQPSYVMPQLTPDGHESSYTGSSILTGHNPEYQMSPLQISAHTSAASVPAYHTPIKPSLPTGNSIMEEDEEFFTPLVSPAIAPTYQITQSHIRNDICFSPLTSPALHPSQQALESSDHETVLQRKLALIEHQQQQLRTQMQGGQSANYASPRASYHSSPRIQPTKTGNTQRKQSLRQMIVQSSPQVQATVSSPALVSTSVKPMTPHATFSQSLLSTASPSITPTTAVIAPATPSLLMKLGGGNVSSSSMSPSTVPQTASNSSAVDNMMALPAAMLDDSIPKQKRSTSSMSSSTSNKRRRTSYNKGAFTSPALLPSAHMSPALTMTDPTVAALVSPAALRPQVATSSPRALKPLISPSLRPNGKRLSAIEEETAAAILATKSNYENLKEGKAKSLGIDFSTNIQSGIENRRSAHKAAEQKRRDTLKQSFDSLRTEIIEAMVEEEMIESTIKEEEMRNQKEKEVKQMSKVVLLQHSYEYMLRLKNDNRRKDEKLSKMRHEVQALRAKLGLPGLTEEEAKEEEMEKEEERIRRQARLKRLANVTTEEQQQVSA</sequence>
<gene>
    <name evidence="3" type="ORF">EC973_009469</name>
</gene>
<dbReference type="EMBL" id="JABAYA010000092">
    <property type="protein sequence ID" value="KAF7725662.1"/>
    <property type="molecule type" value="Genomic_DNA"/>
</dbReference>
<protein>
    <recommendedName>
        <fullName evidence="2">BHLH domain-containing protein</fullName>
    </recommendedName>
</protein>
<comment type="caution">
    <text evidence="3">The sequence shown here is derived from an EMBL/GenBank/DDBJ whole genome shotgun (WGS) entry which is preliminary data.</text>
</comment>
<feature type="region of interest" description="Disordered" evidence="1">
    <location>
        <begin position="303"/>
        <end position="322"/>
    </location>
</feature>
<reference evidence="3" key="1">
    <citation type="submission" date="2020-01" db="EMBL/GenBank/DDBJ databases">
        <title>Genome Sequencing of Three Apophysomyces-Like Fungal Strains Confirms a Novel Fungal Genus in the Mucoromycota with divergent Burkholderia-like Endosymbiotic Bacteria.</title>
        <authorList>
            <person name="Stajich J.E."/>
            <person name="Macias A.M."/>
            <person name="Carter-House D."/>
            <person name="Lovett B."/>
            <person name="Kasson L.R."/>
            <person name="Berry K."/>
            <person name="Grigoriev I."/>
            <person name="Chang Y."/>
            <person name="Spatafora J."/>
            <person name="Kasson M.T."/>
        </authorList>
    </citation>
    <scope>NUCLEOTIDE SEQUENCE</scope>
    <source>
        <strain evidence="3">NRRL A-21654</strain>
    </source>
</reference>
<dbReference type="Proteomes" id="UP000605846">
    <property type="component" value="Unassembled WGS sequence"/>
</dbReference>
<feature type="compositionally biased region" description="Acidic residues" evidence="1">
    <location>
        <begin position="573"/>
        <end position="584"/>
    </location>
</feature>
<dbReference type="OrthoDB" id="5344169at2759"/>
<dbReference type="AlphaFoldDB" id="A0A8H7BR54"/>
<feature type="region of interest" description="Disordered" evidence="1">
    <location>
        <begin position="197"/>
        <end position="251"/>
    </location>
</feature>
<name>A0A8H7BR54_9FUNG</name>
<dbReference type="SUPFAM" id="SSF47459">
    <property type="entry name" value="HLH, helix-loop-helix DNA-binding domain"/>
    <property type="match status" value="1"/>
</dbReference>